<name>A0ABW2RTI5_9NOCA</name>
<dbReference type="SUPFAM" id="SSF109854">
    <property type="entry name" value="DinB/YfiT-like putative metalloenzymes"/>
    <property type="match status" value="1"/>
</dbReference>
<evidence type="ECO:0000313" key="3">
    <source>
        <dbReference type="EMBL" id="MFC7447150.1"/>
    </source>
</evidence>
<dbReference type="NCBIfam" id="TIGR03084">
    <property type="entry name" value="TIGR03084 family metal-binding protein"/>
    <property type="match status" value="1"/>
</dbReference>
<dbReference type="InterPro" id="IPR017518">
    <property type="entry name" value="CHP03084"/>
</dbReference>
<comment type="caution">
    <text evidence="3">The sequence shown here is derived from an EMBL/GenBank/DDBJ whole genome shotgun (WGS) entry which is preliminary data.</text>
</comment>
<feature type="region of interest" description="Disordered" evidence="1">
    <location>
        <begin position="254"/>
        <end position="285"/>
    </location>
</feature>
<proteinExistence type="predicted"/>
<dbReference type="RefSeq" id="WP_378402013.1">
    <property type="nucleotide sequence ID" value="NZ_JBHTCS010000009.1"/>
</dbReference>
<keyword evidence="4" id="KW-1185">Reference proteome</keyword>
<dbReference type="InterPro" id="IPR017517">
    <property type="entry name" value="Maleyloyr_isom"/>
</dbReference>
<gene>
    <name evidence="3" type="ORF">ACFQS9_04510</name>
</gene>
<sequence>MHQLAGLIDDLEAEQIALDDVVSTFGNDEWNRLTPAEGWTSRHQIAHLAFFDSATEMSLTDPDNTFAEQRRRADQDPDAYSIAVLDPLLELSPDQLLETWRQGRRSLLNAFRSAPAGTRHPWYGPSMSLASMITARLMETWAHGQDIVDAVGAARPVTSRLEHIARIACLALPFSFVNRGMLVPDTGVRVSLSLPSGGTWEFGEERFADSVSGAIEDFCLVMTRRRHMTDTALVTTGPIAGKWVLVGQAYAGPAGHGRAPGQFARRGVPASGRGKNTLDAVSVRP</sequence>
<evidence type="ECO:0000313" key="4">
    <source>
        <dbReference type="Proteomes" id="UP001596484"/>
    </source>
</evidence>
<dbReference type="Pfam" id="PF11716">
    <property type="entry name" value="MDMPI_N"/>
    <property type="match status" value="1"/>
</dbReference>
<protein>
    <submittedName>
        <fullName evidence="3">TIGR03084 family metal-binding protein</fullName>
    </submittedName>
</protein>
<dbReference type="Proteomes" id="UP001596484">
    <property type="component" value="Unassembled WGS sequence"/>
</dbReference>
<dbReference type="InterPro" id="IPR034660">
    <property type="entry name" value="DinB/YfiT-like"/>
</dbReference>
<dbReference type="Gene3D" id="1.20.120.450">
    <property type="entry name" value="dinb family like domain"/>
    <property type="match status" value="1"/>
</dbReference>
<dbReference type="EMBL" id="JBHTCS010000009">
    <property type="protein sequence ID" value="MFC7447150.1"/>
    <property type="molecule type" value="Genomic_DNA"/>
</dbReference>
<dbReference type="NCBIfam" id="TIGR03083">
    <property type="entry name" value="maleylpyruvate isomerase family mycothiol-dependent enzyme"/>
    <property type="match status" value="1"/>
</dbReference>
<accession>A0ABW2RTI5</accession>
<evidence type="ECO:0000259" key="2">
    <source>
        <dbReference type="Pfam" id="PF11716"/>
    </source>
</evidence>
<dbReference type="InterPro" id="IPR024344">
    <property type="entry name" value="MDMPI_metal-binding"/>
</dbReference>
<reference evidence="4" key="1">
    <citation type="journal article" date="2019" name="Int. J. Syst. Evol. Microbiol.">
        <title>The Global Catalogue of Microorganisms (GCM) 10K type strain sequencing project: providing services to taxonomists for standard genome sequencing and annotation.</title>
        <authorList>
            <consortium name="The Broad Institute Genomics Platform"/>
            <consortium name="The Broad Institute Genome Sequencing Center for Infectious Disease"/>
            <person name="Wu L."/>
            <person name="Ma J."/>
        </authorList>
    </citation>
    <scope>NUCLEOTIDE SEQUENCE [LARGE SCALE GENOMIC DNA]</scope>
    <source>
        <strain evidence="4">ICMP 19430</strain>
    </source>
</reference>
<evidence type="ECO:0000256" key="1">
    <source>
        <dbReference type="SAM" id="MobiDB-lite"/>
    </source>
</evidence>
<feature type="domain" description="Mycothiol-dependent maleylpyruvate isomerase metal-binding" evidence="2">
    <location>
        <begin position="12"/>
        <end position="147"/>
    </location>
</feature>
<organism evidence="3 4">
    <name type="scientific">Rhodococcus daqingensis</name>
    <dbReference type="NCBI Taxonomy" id="2479363"/>
    <lineage>
        <taxon>Bacteria</taxon>
        <taxon>Bacillati</taxon>
        <taxon>Actinomycetota</taxon>
        <taxon>Actinomycetes</taxon>
        <taxon>Mycobacteriales</taxon>
        <taxon>Nocardiaceae</taxon>
        <taxon>Rhodococcus</taxon>
    </lineage>
</organism>